<name>A0A6I2R3A3_FLAPL</name>
<evidence type="ECO:0000313" key="3">
    <source>
        <dbReference type="Proteomes" id="UP000434475"/>
    </source>
</evidence>
<dbReference type="EMBL" id="WKPR01000009">
    <property type="protein sequence ID" value="MSB19963.1"/>
    <property type="molecule type" value="Genomic_DNA"/>
</dbReference>
<organism evidence="2 3">
    <name type="scientific">Flavonifractor plautii</name>
    <name type="common">Fusobacterium plautii</name>
    <dbReference type="NCBI Taxonomy" id="292800"/>
    <lineage>
        <taxon>Bacteria</taxon>
        <taxon>Bacillati</taxon>
        <taxon>Bacillota</taxon>
        <taxon>Clostridia</taxon>
        <taxon>Eubacteriales</taxon>
        <taxon>Oscillospiraceae</taxon>
        <taxon>Flavonifractor</taxon>
    </lineage>
</organism>
<dbReference type="RefSeq" id="WP_108981794.1">
    <property type="nucleotide sequence ID" value="NZ_JAQLWY010000020.1"/>
</dbReference>
<comment type="caution">
    <text evidence="2">The sequence shown here is derived from an EMBL/GenBank/DDBJ whole genome shotgun (WGS) entry which is preliminary data.</text>
</comment>
<evidence type="ECO:0000256" key="1">
    <source>
        <dbReference type="SAM" id="Phobius"/>
    </source>
</evidence>
<reference evidence="2 3" key="1">
    <citation type="journal article" date="2019" name="Nat. Med.">
        <title>A library of human gut bacterial isolates paired with longitudinal multiomics data enables mechanistic microbiome research.</title>
        <authorList>
            <person name="Poyet M."/>
            <person name="Groussin M."/>
            <person name="Gibbons S.M."/>
            <person name="Avila-Pacheco J."/>
            <person name="Jiang X."/>
            <person name="Kearney S.M."/>
            <person name="Perrotta A.R."/>
            <person name="Berdy B."/>
            <person name="Zhao S."/>
            <person name="Lieberman T.D."/>
            <person name="Swanson P.K."/>
            <person name="Smith M."/>
            <person name="Roesemann S."/>
            <person name="Alexander J.E."/>
            <person name="Rich S.A."/>
            <person name="Livny J."/>
            <person name="Vlamakis H."/>
            <person name="Clish C."/>
            <person name="Bullock K."/>
            <person name="Deik A."/>
            <person name="Scott J."/>
            <person name="Pierce K.A."/>
            <person name="Xavier R.J."/>
            <person name="Alm E.J."/>
        </authorList>
    </citation>
    <scope>NUCLEOTIDE SEQUENCE [LARGE SCALE GENOMIC DNA]</scope>
    <source>
        <strain evidence="2 3">BIOML-A2</strain>
    </source>
</reference>
<dbReference type="AlphaFoldDB" id="A0A6I2R3A3"/>
<sequence>MLFKKKEAETNTIEVPTENASLLKRWGNPGYLMMHPEITKRAVALEFFRSLLYLSFVCVAGLWICTEILTFIFMVTTYGILPH</sequence>
<keyword evidence="1" id="KW-1133">Transmembrane helix</keyword>
<feature type="transmembrane region" description="Helical" evidence="1">
    <location>
        <begin position="51"/>
        <end position="81"/>
    </location>
</feature>
<gene>
    <name evidence="2" type="ORF">GKE97_10595</name>
</gene>
<accession>A0A6I2R3A3</accession>
<evidence type="ECO:0000313" key="2">
    <source>
        <dbReference type="EMBL" id="MSB19963.1"/>
    </source>
</evidence>
<proteinExistence type="predicted"/>
<dbReference type="Proteomes" id="UP000434475">
    <property type="component" value="Unassembled WGS sequence"/>
</dbReference>
<keyword evidence="1" id="KW-0472">Membrane</keyword>
<protein>
    <submittedName>
        <fullName evidence="2">Uncharacterized protein</fullName>
    </submittedName>
</protein>
<keyword evidence="1" id="KW-0812">Transmembrane</keyword>